<dbReference type="NCBIfam" id="TIGR00755">
    <property type="entry name" value="ksgA"/>
    <property type="match status" value="1"/>
</dbReference>
<dbReference type="PANTHER" id="PTHR11727">
    <property type="entry name" value="DIMETHYLADENOSINE TRANSFERASE"/>
    <property type="match status" value="1"/>
</dbReference>
<dbReference type="EC" id="2.1.1.182" evidence="7"/>
<dbReference type="GO" id="GO:0005829">
    <property type="term" value="C:cytosol"/>
    <property type="evidence" value="ECO:0007669"/>
    <property type="project" value="TreeGrafter"/>
</dbReference>
<accession>A0A1G2NDR1</accession>
<dbReference type="InterPro" id="IPR020596">
    <property type="entry name" value="rRNA_Ade_Mease_Trfase_CS"/>
</dbReference>
<evidence type="ECO:0000256" key="1">
    <source>
        <dbReference type="ARBA" id="ARBA00022490"/>
    </source>
</evidence>
<gene>
    <name evidence="7" type="primary">rsmA</name>
    <name evidence="7" type="synonym">ksgA</name>
    <name evidence="10" type="ORF">A2928_00860</name>
</gene>
<feature type="binding site" evidence="7 8">
    <location>
        <position position="14"/>
    </location>
    <ligand>
        <name>S-adenosyl-L-methionine</name>
        <dbReference type="ChEBI" id="CHEBI:59789"/>
    </ligand>
</feature>
<evidence type="ECO:0000313" key="11">
    <source>
        <dbReference type="Proteomes" id="UP000176221"/>
    </source>
</evidence>
<evidence type="ECO:0000313" key="10">
    <source>
        <dbReference type="EMBL" id="OHA33569.1"/>
    </source>
</evidence>
<keyword evidence="1 7" id="KW-0963">Cytoplasm</keyword>
<evidence type="ECO:0000256" key="6">
    <source>
        <dbReference type="ARBA" id="ARBA00022884"/>
    </source>
</evidence>
<dbReference type="Gene3D" id="1.10.8.100">
    <property type="entry name" value="Ribosomal RNA adenine dimethylase-like, domain 2"/>
    <property type="match status" value="1"/>
</dbReference>
<evidence type="ECO:0000256" key="2">
    <source>
        <dbReference type="ARBA" id="ARBA00022552"/>
    </source>
</evidence>
<comment type="catalytic activity">
    <reaction evidence="7">
        <text>adenosine(1518)/adenosine(1519) in 16S rRNA + 4 S-adenosyl-L-methionine = N(6)-dimethyladenosine(1518)/N(6)-dimethyladenosine(1519) in 16S rRNA + 4 S-adenosyl-L-homocysteine + 4 H(+)</text>
        <dbReference type="Rhea" id="RHEA:19609"/>
        <dbReference type="Rhea" id="RHEA-COMP:10232"/>
        <dbReference type="Rhea" id="RHEA-COMP:10233"/>
        <dbReference type="ChEBI" id="CHEBI:15378"/>
        <dbReference type="ChEBI" id="CHEBI:57856"/>
        <dbReference type="ChEBI" id="CHEBI:59789"/>
        <dbReference type="ChEBI" id="CHEBI:74411"/>
        <dbReference type="ChEBI" id="CHEBI:74493"/>
        <dbReference type="EC" id="2.1.1.182"/>
    </reaction>
</comment>
<dbReference type="InterPro" id="IPR011530">
    <property type="entry name" value="rRNA_adenine_dimethylase"/>
</dbReference>
<dbReference type="Proteomes" id="UP000176221">
    <property type="component" value="Unassembled WGS sequence"/>
</dbReference>
<dbReference type="CDD" id="cd02440">
    <property type="entry name" value="AdoMet_MTases"/>
    <property type="match status" value="1"/>
</dbReference>
<keyword evidence="3 7" id="KW-0489">Methyltransferase</keyword>
<dbReference type="PROSITE" id="PS51689">
    <property type="entry name" value="SAM_RNA_A_N6_MT"/>
    <property type="match status" value="1"/>
</dbReference>
<evidence type="ECO:0000256" key="8">
    <source>
        <dbReference type="PROSITE-ProRule" id="PRU01026"/>
    </source>
</evidence>
<comment type="caution">
    <text evidence="10">The sequence shown here is derived from an EMBL/GenBank/DDBJ whole genome shotgun (WGS) entry which is preliminary data.</text>
</comment>
<feature type="binding site" evidence="7 8">
    <location>
        <position position="88"/>
    </location>
    <ligand>
        <name>S-adenosyl-L-methionine</name>
        <dbReference type="ChEBI" id="CHEBI:59789"/>
    </ligand>
</feature>
<evidence type="ECO:0000259" key="9">
    <source>
        <dbReference type="SMART" id="SM00650"/>
    </source>
</evidence>
<dbReference type="GO" id="GO:0052908">
    <property type="term" value="F:16S rRNA (adenine(1518)-N(6)/adenine(1519)-N(6))-dimethyltransferase activity"/>
    <property type="evidence" value="ECO:0007669"/>
    <property type="project" value="UniProtKB-EC"/>
</dbReference>
<dbReference type="SUPFAM" id="SSF53335">
    <property type="entry name" value="S-adenosyl-L-methionine-dependent methyltransferases"/>
    <property type="match status" value="1"/>
</dbReference>
<dbReference type="Pfam" id="PF00398">
    <property type="entry name" value="RrnaAD"/>
    <property type="match status" value="1"/>
</dbReference>
<evidence type="ECO:0000256" key="4">
    <source>
        <dbReference type="ARBA" id="ARBA00022679"/>
    </source>
</evidence>
<dbReference type="Gene3D" id="3.40.50.150">
    <property type="entry name" value="Vaccinia Virus protein VP39"/>
    <property type="match status" value="1"/>
</dbReference>
<comment type="similarity">
    <text evidence="7">Belongs to the class I-like SAM-binding methyltransferase superfamily. rRNA adenine N(6)-methyltransferase family. RsmA subfamily.</text>
</comment>
<evidence type="ECO:0000256" key="5">
    <source>
        <dbReference type="ARBA" id="ARBA00022691"/>
    </source>
</evidence>
<comment type="subcellular location">
    <subcellularLocation>
        <location evidence="7">Cytoplasm</location>
    </subcellularLocation>
</comment>
<evidence type="ECO:0000256" key="3">
    <source>
        <dbReference type="ARBA" id="ARBA00022603"/>
    </source>
</evidence>
<dbReference type="PROSITE" id="PS01131">
    <property type="entry name" value="RRNA_A_DIMETH"/>
    <property type="match status" value="1"/>
</dbReference>
<feature type="domain" description="Ribosomal RNA adenine methylase transferase N-terminal" evidence="9">
    <location>
        <begin position="19"/>
        <end position="193"/>
    </location>
</feature>
<dbReference type="InterPro" id="IPR020598">
    <property type="entry name" value="rRNA_Ade_methylase_Trfase_N"/>
</dbReference>
<reference evidence="10 11" key="1">
    <citation type="journal article" date="2016" name="Nat. Commun.">
        <title>Thousands of microbial genomes shed light on interconnected biogeochemical processes in an aquifer system.</title>
        <authorList>
            <person name="Anantharaman K."/>
            <person name="Brown C.T."/>
            <person name="Hug L.A."/>
            <person name="Sharon I."/>
            <person name="Castelle C.J."/>
            <person name="Probst A.J."/>
            <person name="Thomas B.C."/>
            <person name="Singh A."/>
            <person name="Wilkins M.J."/>
            <person name="Karaoz U."/>
            <person name="Brodie E.L."/>
            <person name="Williams K.H."/>
            <person name="Hubbard S.S."/>
            <person name="Banfield J.F."/>
        </authorList>
    </citation>
    <scope>NUCLEOTIDE SEQUENCE [LARGE SCALE GENOMIC DNA]</scope>
</reference>
<comment type="function">
    <text evidence="7">Specifically dimethylates two adjacent adenosines (A1518 and A1519) in the loop of a conserved hairpin near the 3'-end of 16S rRNA in the 30S particle. May play a critical role in biogenesis of 30S subunits.</text>
</comment>
<feature type="binding site" evidence="7 8">
    <location>
        <position position="60"/>
    </location>
    <ligand>
        <name>S-adenosyl-L-methionine</name>
        <dbReference type="ChEBI" id="CHEBI:59789"/>
    </ligand>
</feature>
<proteinExistence type="inferred from homology"/>
<feature type="binding site" evidence="7 8">
    <location>
        <position position="12"/>
    </location>
    <ligand>
        <name>S-adenosyl-L-methionine</name>
        <dbReference type="ChEBI" id="CHEBI:59789"/>
    </ligand>
</feature>
<dbReference type="InterPro" id="IPR029063">
    <property type="entry name" value="SAM-dependent_MTases_sf"/>
</dbReference>
<dbReference type="STRING" id="1802319.A2928_00860"/>
<sequence length="257" mass="28539">MSIYAKKSLGQNFLASEGALRKIVDAAKIRKDEIVLEIGPGKGVLTKELLGLGARVIAIEKDHRLIAPLQVTFENDIREKRFFLIEGDALDTPTPLSLIPKEESYKIVANIPYYITGNFLRSYLTLDQQPSTVVILVQKEVAERIVAKDKKESLLSISVKAYGEPKIVAKVPRGSFVPAPKVDSAILAIEKISKENFKSVSEEKFFSLLRKGFAHKRKLLSTNLGIKSDTLRQIGLNPSARAENLAIGDWRKIVESL</sequence>
<dbReference type="GO" id="GO:0003723">
    <property type="term" value="F:RNA binding"/>
    <property type="evidence" value="ECO:0007669"/>
    <property type="project" value="UniProtKB-UniRule"/>
</dbReference>
<keyword evidence="4 7" id="KW-0808">Transferase</keyword>
<dbReference type="HAMAP" id="MF_00607">
    <property type="entry name" value="16SrRNA_methyltr_A"/>
    <property type="match status" value="1"/>
</dbReference>
<dbReference type="InterPro" id="IPR001737">
    <property type="entry name" value="KsgA/Erm"/>
</dbReference>
<keyword evidence="6 7" id="KW-0694">RNA-binding</keyword>
<dbReference type="SMART" id="SM00650">
    <property type="entry name" value="rADc"/>
    <property type="match status" value="1"/>
</dbReference>
<feature type="binding site" evidence="7 8">
    <location>
        <position position="39"/>
    </location>
    <ligand>
        <name>S-adenosyl-L-methionine</name>
        <dbReference type="ChEBI" id="CHEBI:59789"/>
    </ligand>
</feature>
<name>A0A1G2NDR1_9BACT</name>
<keyword evidence="5 7" id="KW-0949">S-adenosyl-L-methionine</keyword>
<organism evidence="10 11">
    <name type="scientific">Candidatus Taylorbacteria bacterium RIFCSPLOWO2_01_FULL_45_15b</name>
    <dbReference type="NCBI Taxonomy" id="1802319"/>
    <lineage>
        <taxon>Bacteria</taxon>
        <taxon>Candidatus Tayloriibacteriota</taxon>
    </lineage>
</organism>
<dbReference type="InterPro" id="IPR023165">
    <property type="entry name" value="rRNA_Ade_diMease-like_C"/>
</dbReference>
<dbReference type="PANTHER" id="PTHR11727:SF7">
    <property type="entry name" value="DIMETHYLADENOSINE TRANSFERASE-RELATED"/>
    <property type="match status" value="1"/>
</dbReference>
<dbReference type="AlphaFoldDB" id="A0A1G2NDR1"/>
<protein>
    <recommendedName>
        <fullName evidence="7">Ribosomal RNA small subunit methyltransferase A</fullName>
        <ecNumber evidence="7">2.1.1.182</ecNumber>
    </recommendedName>
    <alternativeName>
        <fullName evidence="7">16S rRNA (adenine(1518)-N(6)/adenine(1519)-N(6))-dimethyltransferase</fullName>
    </alternativeName>
    <alternativeName>
        <fullName evidence="7">16S rRNA dimethyladenosine transferase</fullName>
    </alternativeName>
    <alternativeName>
        <fullName evidence="7">16S rRNA dimethylase</fullName>
    </alternativeName>
    <alternativeName>
        <fullName evidence="7">S-adenosylmethionine-6-N', N'-adenosyl(rRNA) dimethyltransferase</fullName>
    </alternativeName>
</protein>
<keyword evidence="2 7" id="KW-0698">rRNA processing</keyword>
<evidence type="ECO:0000256" key="7">
    <source>
        <dbReference type="HAMAP-Rule" id="MF_00607"/>
    </source>
</evidence>
<feature type="binding site" evidence="7 8">
    <location>
        <position position="110"/>
    </location>
    <ligand>
        <name>S-adenosyl-L-methionine</name>
        <dbReference type="ChEBI" id="CHEBI:59789"/>
    </ligand>
</feature>
<dbReference type="EMBL" id="MHRX01000031">
    <property type="protein sequence ID" value="OHA33569.1"/>
    <property type="molecule type" value="Genomic_DNA"/>
</dbReference>